<dbReference type="EMBL" id="JARBHB010000011">
    <property type="protein sequence ID" value="KAJ8872781.1"/>
    <property type="molecule type" value="Genomic_DNA"/>
</dbReference>
<feature type="compositionally biased region" description="Basic and acidic residues" evidence="1">
    <location>
        <begin position="27"/>
        <end position="40"/>
    </location>
</feature>
<proteinExistence type="predicted"/>
<keyword evidence="3" id="KW-1185">Reference proteome</keyword>
<reference evidence="2 3" key="1">
    <citation type="submission" date="2023-02" db="EMBL/GenBank/DDBJ databases">
        <title>LHISI_Scaffold_Assembly.</title>
        <authorList>
            <person name="Stuart O.P."/>
            <person name="Cleave R."/>
            <person name="Magrath M.J.L."/>
            <person name="Mikheyev A.S."/>
        </authorList>
    </citation>
    <scope>NUCLEOTIDE SEQUENCE [LARGE SCALE GENOMIC DNA]</scope>
    <source>
        <strain evidence="2">Daus_M_001</strain>
        <tissue evidence="2">Leg muscle</tissue>
    </source>
</reference>
<dbReference type="Proteomes" id="UP001159363">
    <property type="component" value="Chromosome 10"/>
</dbReference>
<gene>
    <name evidence="2" type="ORF">PR048_026397</name>
</gene>
<organism evidence="2 3">
    <name type="scientific">Dryococelus australis</name>
    <dbReference type="NCBI Taxonomy" id="614101"/>
    <lineage>
        <taxon>Eukaryota</taxon>
        <taxon>Metazoa</taxon>
        <taxon>Ecdysozoa</taxon>
        <taxon>Arthropoda</taxon>
        <taxon>Hexapoda</taxon>
        <taxon>Insecta</taxon>
        <taxon>Pterygota</taxon>
        <taxon>Neoptera</taxon>
        <taxon>Polyneoptera</taxon>
        <taxon>Phasmatodea</taxon>
        <taxon>Verophasmatodea</taxon>
        <taxon>Anareolatae</taxon>
        <taxon>Phasmatidae</taxon>
        <taxon>Eurycanthinae</taxon>
        <taxon>Dryococelus</taxon>
    </lineage>
</organism>
<comment type="caution">
    <text evidence="2">The sequence shown here is derived from an EMBL/GenBank/DDBJ whole genome shotgun (WGS) entry which is preliminary data.</text>
</comment>
<protein>
    <submittedName>
        <fullName evidence="2">Uncharacterized protein</fullName>
    </submittedName>
</protein>
<name>A0ABQ9GL67_9NEOP</name>
<accession>A0ABQ9GL67</accession>
<evidence type="ECO:0000256" key="1">
    <source>
        <dbReference type="SAM" id="MobiDB-lite"/>
    </source>
</evidence>
<sequence length="544" mass="60354">MRCSKKDSEVLSYGEAFHGENGAAPESKGRGKREIPEKTRPAASSITSPTCENLGVTRLGIESGLHWWETIKGGMRSGIERAICSTRQPRRYGQRSTPPPFFFPPFNKSKKGKLLALVYVRHETLNLDIHHAVFSPEPYPLRPSTASATPTKPVALSSPFGATANQSWWGLVGREIWTPGAWPTDALFSSPALLGNPQRSTMRLRRCALVGRVREGGGGSDVESRASVREGRRKSLKHRNLSSATSHHFFVSFLDWNCRPTPTPPPLFPGTSVHDWKITSSFSFRFYVRKFGVICPLCCGEDGNFLQRFLSLLPARHRFVSNEFIKTSCQLYSGNHEHKDSPRVHTVGTYQATPGSSVLTRDRDVLGARRGMEREISPTNCSGWYTHPMFSYWATSAGVTAKMDTARGNAGVLYRRVILQSSPGSQCGKMGSLLFPATKCLVYSVLASGIFCRLAWLVSIDKPPPEHVKTPIARVHSDVVVTPRRIGFDSRRGRSWIFACGNRDGRRRWSTDFPGDLPFTLPLHSGAAPYSPRFTLIGSQDLAF</sequence>
<evidence type="ECO:0000313" key="3">
    <source>
        <dbReference type="Proteomes" id="UP001159363"/>
    </source>
</evidence>
<feature type="region of interest" description="Disordered" evidence="1">
    <location>
        <begin position="14"/>
        <end position="48"/>
    </location>
</feature>
<evidence type="ECO:0000313" key="2">
    <source>
        <dbReference type="EMBL" id="KAJ8872781.1"/>
    </source>
</evidence>